<dbReference type="Proteomes" id="UP001501074">
    <property type="component" value="Unassembled WGS sequence"/>
</dbReference>
<dbReference type="SUPFAM" id="SSF55781">
    <property type="entry name" value="GAF domain-like"/>
    <property type="match status" value="1"/>
</dbReference>
<dbReference type="InterPro" id="IPR036457">
    <property type="entry name" value="PPM-type-like_dom_sf"/>
</dbReference>
<dbReference type="PANTHER" id="PTHR43156">
    <property type="entry name" value="STAGE II SPORULATION PROTEIN E-RELATED"/>
    <property type="match status" value="1"/>
</dbReference>
<accession>A0ABP7ANL4</accession>
<dbReference type="Pfam" id="PF01590">
    <property type="entry name" value="GAF"/>
    <property type="match status" value="1"/>
</dbReference>
<feature type="domain" description="GAF" evidence="3">
    <location>
        <begin position="5"/>
        <end position="150"/>
    </location>
</feature>
<keyword evidence="1" id="KW-0378">Hydrolase</keyword>
<feature type="domain" description="PPM-type phosphatase" evidence="4">
    <location>
        <begin position="327"/>
        <end position="553"/>
    </location>
</feature>
<reference evidence="6" key="1">
    <citation type="journal article" date="2019" name="Int. J. Syst. Evol. Microbiol.">
        <title>The Global Catalogue of Microorganisms (GCM) 10K type strain sequencing project: providing services to taxonomists for standard genome sequencing and annotation.</title>
        <authorList>
            <consortium name="The Broad Institute Genomics Platform"/>
            <consortium name="The Broad Institute Genome Sequencing Center for Infectious Disease"/>
            <person name="Wu L."/>
            <person name="Ma J."/>
        </authorList>
    </citation>
    <scope>NUCLEOTIDE SEQUENCE [LARGE SCALE GENOMIC DNA]</scope>
    <source>
        <strain evidence="6">JCM 16902</strain>
    </source>
</reference>
<dbReference type="Pfam" id="PF07228">
    <property type="entry name" value="SpoIIE"/>
    <property type="match status" value="1"/>
</dbReference>
<evidence type="ECO:0000259" key="4">
    <source>
        <dbReference type="SMART" id="SM00331"/>
    </source>
</evidence>
<dbReference type="SMART" id="SM00065">
    <property type="entry name" value="GAF"/>
    <property type="match status" value="1"/>
</dbReference>
<dbReference type="EMBL" id="BAAAZO010000012">
    <property type="protein sequence ID" value="GAA3636741.1"/>
    <property type="molecule type" value="Genomic_DNA"/>
</dbReference>
<dbReference type="InterPro" id="IPR029016">
    <property type="entry name" value="GAF-like_dom_sf"/>
</dbReference>
<protein>
    <submittedName>
        <fullName evidence="5">Uncharacterized protein</fullName>
    </submittedName>
</protein>
<dbReference type="InterPro" id="IPR003018">
    <property type="entry name" value="GAF"/>
</dbReference>
<evidence type="ECO:0000313" key="5">
    <source>
        <dbReference type="EMBL" id="GAA3636741.1"/>
    </source>
</evidence>
<dbReference type="SMART" id="SM00331">
    <property type="entry name" value="PP2C_SIG"/>
    <property type="match status" value="1"/>
</dbReference>
<gene>
    <name evidence="5" type="ORF">GCM10022223_64100</name>
</gene>
<feature type="region of interest" description="Disordered" evidence="2">
    <location>
        <begin position="146"/>
        <end position="174"/>
    </location>
</feature>
<dbReference type="Gene3D" id="3.30.450.40">
    <property type="match status" value="1"/>
</dbReference>
<dbReference type="InterPro" id="IPR052016">
    <property type="entry name" value="Bact_Sigma-Reg"/>
</dbReference>
<name>A0ABP7ANL4_9ACTN</name>
<evidence type="ECO:0000256" key="1">
    <source>
        <dbReference type="ARBA" id="ARBA00022801"/>
    </source>
</evidence>
<keyword evidence="6" id="KW-1185">Reference proteome</keyword>
<dbReference type="Gene3D" id="3.60.40.10">
    <property type="entry name" value="PPM-type phosphatase domain"/>
    <property type="match status" value="1"/>
</dbReference>
<evidence type="ECO:0000259" key="3">
    <source>
        <dbReference type="SMART" id="SM00065"/>
    </source>
</evidence>
<dbReference type="InterPro" id="IPR001932">
    <property type="entry name" value="PPM-type_phosphatase-like_dom"/>
</dbReference>
<evidence type="ECO:0000256" key="2">
    <source>
        <dbReference type="SAM" id="MobiDB-lite"/>
    </source>
</evidence>
<proteinExistence type="predicted"/>
<organism evidence="5 6">
    <name type="scientific">Kineosporia mesophila</name>
    <dbReference type="NCBI Taxonomy" id="566012"/>
    <lineage>
        <taxon>Bacteria</taxon>
        <taxon>Bacillati</taxon>
        <taxon>Actinomycetota</taxon>
        <taxon>Actinomycetes</taxon>
        <taxon>Kineosporiales</taxon>
        <taxon>Kineosporiaceae</taxon>
        <taxon>Kineosporia</taxon>
    </lineage>
</organism>
<comment type="caution">
    <text evidence="5">The sequence shown here is derived from an EMBL/GenBank/DDBJ whole genome shotgun (WGS) entry which is preliminary data.</text>
</comment>
<sequence length="554" mass="59128">MVERGGWLSLDRYTQLVRDVLNTPAAIVSILTEHAQTLPGASGLPEPWQSQRWTPLVYSVCLLVVEGGVPVAVPDARLDERTSHSPSIEELDLVAYLGVPLSRGGRIVGALCAVDSEPRAWSDRDIHLLTGLGAACSAELDLRDSQAQARSRQEEAETARAAAESDGDSARAAQKLSELRTAASERADRQSRLLLSLSEALTATTTVDSVIRVVQEAAITYLDAESADFDLAGSEVLLDRDGDGAGRTVHVPLSGSLPGRLALTWASRVDARNVAEAAEQPESDVVEIVTALSHYASTALDRAILLQERRSAAATLQHAMLTTLPTRADLELAARYVPAASSNQVGGDWYDAVAMPTEDDEGPENLAVVIGDVAGHDIDAAATMGQVRSVLRGLLVDSPRPPAEMITRLDRALTRLGLATCSTLVLAMLHRHPGEPTAGRLAWASAGHPQPVLIRADGTTELLAGAPDLLLGIPLDLPRQTRRAELNRGDTLILYTDGLIQRPGRTLAEGQRRLMASAAEHRGLPLKEALDRVLQDLISKAPDDDCAVLGLRLV</sequence>
<dbReference type="SUPFAM" id="SSF81606">
    <property type="entry name" value="PP2C-like"/>
    <property type="match status" value="1"/>
</dbReference>
<dbReference type="PANTHER" id="PTHR43156:SF2">
    <property type="entry name" value="STAGE II SPORULATION PROTEIN E"/>
    <property type="match status" value="1"/>
</dbReference>
<evidence type="ECO:0000313" key="6">
    <source>
        <dbReference type="Proteomes" id="UP001501074"/>
    </source>
</evidence>